<reference evidence="9 10" key="1">
    <citation type="submission" date="2024-09" db="EMBL/GenBank/DDBJ databases">
        <authorList>
            <person name="Sun Q."/>
            <person name="Mori K."/>
        </authorList>
    </citation>
    <scope>NUCLEOTIDE SEQUENCE [LARGE SCALE GENOMIC DNA]</scope>
    <source>
        <strain evidence="9 10">CGMCC 1.9126</strain>
    </source>
</reference>
<evidence type="ECO:0000313" key="10">
    <source>
        <dbReference type="Proteomes" id="UP001589738"/>
    </source>
</evidence>
<comment type="similarity">
    <text evidence="2 7">Belongs to the 1-acyl-sn-glycerol-3-phosphate acyltransferase family.</text>
</comment>
<evidence type="ECO:0000256" key="3">
    <source>
        <dbReference type="ARBA" id="ARBA00022516"/>
    </source>
</evidence>
<dbReference type="NCBIfam" id="TIGR00530">
    <property type="entry name" value="AGP_acyltrn"/>
    <property type="match status" value="1"/>
</dbReference>
<keyword evidence="4 7" id="KW-0808">Transferase</keyword>
<organism evidence="9 10">
    <name type="scientific">Robertmurraya beringensis</name>
    <dbReference type="NCBI Taxonomy" id="641660"/>
    <lineage>
        <taxon>Bacteria</taxon>
        <taxon>Bacillati</taxon>
        <taxon>Bacillota</taxon>
        <taxon>Bacilli</taxon>
        <taxon>Bacillales</taxon>
        <taxon>Bacillaceae</taxon>
        <taxon>Robertmurraya</taxon>
    </lineage>
</organism>
<comment type="caution">
    <text evidence="9">The sequence shown here is derived from an EMBL/GenBank/DDBJ whole genome shotgun (WGS) entry which is preliminary data.</text>
</comment>
<evidence type="ECO:0000256" key="5">
    <source>
        <dbReference type="ARBA" id="ARBA00023098"/>
    </source>
</evidence>
<proteinExistence type="inferred from homology"/>
<dbReference type="InterPro" id="IPR004552">
    <property type="entry name" value="AGP_acyltrans"/>
</dbReference>
<comment type="catalytic activity">
    <reaction evidence="7">
        <text>a 1-acyl-sn-glycero-3-phosphate + an acyl-CoA = a 1,2-diacyl-sn-glycero-3-phosphate + CoA</text>
        <dbReference type="Rhea" id="RHEA:19709"/>
        <dbReference type="ChEBI" id="CHEBI:57287"/>
        <dbReference type="ChEBI" id="CHEBI:57970"/>
        <dbReference type="ChEBI" id="CHEBI:58342"/>
        <dbReference type="ChEBI" id="CHEBI:58608"/>
        <dbReference type="EC" id="2.3.1.51"/>
    </reaction>
</comment>
<comment type="pathway">
    <text evidence="1">Lipid metabolism.</text>
</comment>
<dbReference type="EMBL" id="JBHLUU010000126">
    <property type="protein sequence ID" value="MFC0477982.1"/>
    <property type="molecule type" value="Genomic_DNA"/>
</dbReference>
<keyword evidence="5 7" id="KW-0443">Lipid metabolism</keyword>
<evidence type="ECO:0000256" key="6">
    <source>
        <dbReference type="ARBA" id="ARBA00023315"/>
    </source>
</evidence>
<dbReference type="CDD" id="cd07989">
    <property type="entry name" value="LPLAT_AGPAT-like"/>
    <property type="match status" value="1"/>
</dbReference>
<evidence type="ECO:0000256" key="2">
    <source>
        <dbReference type="ARBA" id="ARBA00008655"/>
    </source>
</evidence>
<keyword evidence="7" id="KW-1208">Phospholipid metabolism</keyword>
<dbReference type="Proteomes" id="UP001589738">
    <property type="component" value="Unassembled WGS sequence"/>
</dbReference>
<dbReference type="RefSeq" id="WP_377059127.1">
    <property type="nucleotide sequence ID" value="NZ_JBHLUU010000126.1"/>
</dbReference>
<dbReference type="InterPro" id="IPR002123">
    <property type="entry name" value="Plipid/glycerol_acylTrfase"/>
</dbReference>
<dbReference type="PANTHER" id="PTHR10434:SF64">
    <property type="entry name" value="1-ACYL-SN-GLYCEROL-3-PHOSPHATE ACYLTRANSFERASE-RELATED"/>
    <property type="match status" value="1"/>
</dbReference>
<keyword evidence="10" id="KW-1185">Reference proteome</keyword>
<evidence type="ECO:0000259" key="8">
    <source>
        <dbReference type="SMART" id="SM00563"/>
    </source>
</evidence>
<feature type="domain" description="Phospholipid/glycerol acyltransferase" evidence="8">
    <location>
        <begin position="73"/>
        <end position="187"/>
    </location>
</feature>
<keyword evidence="7" id="KW-0594">Phospholipid biosynthesis</keyword>
<protein>
    <recommendedName>
        <fullName evidence="7">1-acyl-sn-glycerol-3-phosphate acyltransferase</fullName>
        <ecNumber evidence="7">2.3.1.51</ecNumber>
    </recommendedName>
</protein>
<dbReference type="EC" id="2.3.1.51" evidence="7"/>
<keyword evidence="3 7" id="KW-0444">Lipid biosynthesis</keyword>
<dbReference type="SMART" id="SM00563">
    <property type="entry name" value="PlsC"/>
    <property type="match status" value="1"/>
</dbReference>
<evidence type="ECO:0000256" key="7">
    <source>
        <dbReference type="RuleBase" id="RU361267"/>
    </source>
</evidence>
<evidence type="ECO:0000256" key="4">
    <source>
        <dbReference type="ARBA" id="ARBA00022679"/>
    </source>
</evidence>
<comment type="domain">
    <text evidence="7">The HXXXXD motif is essential for acyltransferase activity and may constitute the binding site for the phosphate moiety of the glycerol-3-phosphate.</text>
</comment>
<keyword evidence="6 7" id="KW-0012">Acyltransferase</keyword>
<evidence type="ECO:0000256" key="1">
    <source>
        <dbReference type="ARBA" id="ARBA00005189"/>
    </source>
</evidence>
<dbReference type="Pfam" id="PF01553">
    <property type="entry name" value="Acyltransferase"/>
    <property type="match status" value="1"/>
</dbReference>
<dbReference type="PANTHER" id="PTHR10434">
    <property type="entry name" value="1-ACYL-SN-GLYCEROL-3-PHOSPHATE ACYLTRANSFERASE"/>
    <property type="match status" value="1"/>
</dbReference>
<sequence>MIRLMAVFLYMSGYLVYSIPKLKRMKKLDKRLSVSESDQLIHAIPNKWSKTIMKLTGSKVKVEGMENLPEGAVVMISNHEGDFDIPTLLASIEKPFGFISKVEVKKVPILSTWMEIMNCVFIDRSDRRKSVQSIREAVKLLKEGHSIAIFPEGTRSKGGPVGEFKSGGFRLAKDAMVPIVPISISGTSDVFEKNGRLVKPASIQVKILPCIPSSIFDQKDMKEVSNYVREVIVHSLKDEKIAS</sequence>
<evidence type="ECO:0000313" key="9">
    <source>
        <dbReference type="EMBL" id="MFC0477982.1"/>
    </source>
</evidence>
<dbReference type="GO" id="GO:0016746">
    <property type="term" value="F:acyltransferase activity"/>
    <property type="evidence" value="ECO:0007669"/>
    <property type="project" value="UniProtKB-KW"/>
</dbReference>
<gene>
    <name evidence="9" type="ORF">ACFFHF_22595</name>
</gene>
<name>A0ABV6KXD1_9BACI</name>
<dbReference type="SUPFAM" id="SSF69593">
    <property type="entry name" value="Glycerol-3-phosphate (1)-acyltransferase"/>
    <property type="match status" value="1"/>
</dbReference>
<accession>A0ABV6KXD1</accession>